<name>A0A0G3GNA5_9PSED</name>
<reference evidence="2" key="2">
    <citation type="submission" date="2015-03" db="EMBL/GenBank/DDBJ databases">
        <authorList>
            <person name="Deng P."/>
            <person name="Lu S."/>
        </authorList>
    </citation>
    <scope>NUCLEOTIDE SEQUENCE [LARGE SCALE GENOMIC DNA]</scope>
    <source>
        <strain evidence="2">UFB2</strain>
    </source>
</reference>
<reference evidence="1 2" key="1">
    <citation type="journal article" date="2015" name="Stand. Genomic Sci.">
        <title>Complete genome of Pseudomonas chlororaphis strain UFB2, a soil bacterium with antibacterial activity against bacterial canker pathogen of tomato.</title>
        <authorList>
            <person name="Deng P."/>
            <person name="Wang X."/>
            <person name="Baird S.M."/>
            <person name="Lu S.E."/>
        </authorList>
    </citation>
    <scope>NUCLEOTIDE SEQUENCE [LARGE SCALE GENOMIC DNA]</scope>
    <source>
        <strain evidence="1 2">UFB2</strain>
    </source>
</reference>
<evidence type="ECO:0000313" key="2">
    <source>
        <dbReference type="Proteomes" id="UP000035212"/>
    </source>
</evidence>
<protein>
    <submittedName>
        <fullName evidence="1">Uncharacterized protein</fullName>
    </submittedName>
</protein>
<dbReference type="AlphaFoldDB" id="A0A0G3GNA5"/>
<dbReference type="EMBL" id="CP011020">
    <property type="protein sequence ID" value="AKK01053.1"/>
    <property type="molecule type" value="Genomic_DNA"/>
</dbReference>
<evidence type="ECO:0000313" key="1">
    <source>
        <dbReference type="EMBL" id="AKK01053.1"/>
    </source>
</evidence>
<proteinExistence type="predicted"/>
<sequence length="82" mass="8883">MVAALFGIVQRTFCFQVRVLIYPPITPSVEAGGKMAQVDTGIQSDFIQKVLSDDTYSLGGMIEAMSNQLQIILVQFHGFGGS</sequence>
<gene>
    <name evidence="1" type="ORF">VM99_24420</name>
</gene>
<organism evidence="1 2">
    <name type="scientific">Pseudomonas chlororaphis</name>
    <dbReference type="NCBI Taxonomy" id="587753"/>
    <lineage>
        <taxon>Bacteria</taxon>
        <taxon>Pseudomonadati</taxon>
        <taxon>Pseudomonadota</taxon>
        <taxon>Gammaproteobacteria</taxon>
        <taxon>Pseudomonadales</taxon>
        <taxon>Pseudomonadaceae</taxon>
        <taxon>Pseudomonas</taxon>
    </lineage>
</organism>
<accession>A0A0G3GNA5</accession>
<dbReference type="Proteomes" id="UP000035212">
    <property type="component" value="Chromosome"/>
</dbReference>